<feature type="transmembrane region" description="Helical" evidence="9">
    <location>
        <begin position="428"/>
        <end position="450"/>
    </location>
</feature>
<protein>
    <submittedName>
        <fullName evidence="11">Blast:Solute carrier family 41 member 2</fullName>
    </submittedName>
</protein>
<dbReference type="Proteomes" id="UP000268350">
    <property type="component" value="Unassembled WGS sequence"/>
</dbReference>
<feature type="transmembrane region" description="Helical" evidence="9">
    <location>
        <begin position="205"/>
        <end position="228"/>
    </location>
</feature>
<comment type="subcellular location">
    <subcellularLocation>
        <location evidence="1">Membrane</location>
        <topology evidence="1">Multi-pass membrane protein</topology>
    </subcellularLocation>
</comment>
<keyword evidence="8 9" id="KW-0472">Membrane</keyword>
<feature type="transmembrane region" description="Helical" evidence="9">
    <location>
        <begin position="388"/>
        <end position="416"/>
    </location>
</feature>
<dbReference type="OMA" id="MCVAARF"/>
<dbReference type="InterPro" id="IPR045349">
    <property type="entry name" value="SLC41A1-3"/>
</dbReference>
<dbReference type="AlphaFoldDB" id="A0A3B0K1H4"/>
<evidence type="ECO:0000256" key="5">
    <source>
        <dbReference type="ARBA" id="ARBA00022842"/>
    </source>
</evidence>
<dbReference type="Gene3D" id="1.10.357.20">
    <property type="entry name" value="SLC41 divalent cation transporters, integral membrane domain"/>
    <property type="match status" value="2"/>
</dbReference>
<dbReference type="EMBL" id="OUUW01000013">
    <property type="protein sequence ID" value="SPP88117.1"/>
    <property type="molecule type" value="Genomic_DNA"/>
</dbReference>
<evidence type="ECO:0000256" key="3">
    <source>
        <dbReference type="ARBA" id="ARBA00022448"/>
    </source>
</evidence>
<dbReference type="SUPFAM" id="SSF161093">
    <property type="entry name" value="MgtE membrane domain-like"/>
    <property type="match status" value="2"/>
</dbReference>
<evidence type="ECO:0000256" key="1">
    <source>
        <dbReference type="ARBA" id="ARBA00004141"/>
    </source>
</evidence>
<keyword evidence="7" id="KW-0406">Ion transport</keyword>
<keyword evidence="4 9" id="KW-0812">Transmembrane</keyword>
<keyword evidence="5" id="KW-0460">Magnesium</keyword>
<keyword evidence="3" id="KW-0813">Transport</keyword>
<feature type="transmembrane region" description="Helical" evidence="9">
    <location>
        <begin position="234"/>
        <end position="255"/>
    </location>
</feature>
<dbReference type="OrthoDB" id="5791097at2759"/>
<dbReference type="GO" id="GO:0005886">
    <property type="term" value="C:plasma membrane"/>
    <property type="evidence" value="ECO:0007669"/>
    <property type="project" value="TreeGrafter"/>
</dbReference>
<reference evidence="12" key="1">
    <citation type="submission" date="2018-01" db="EMBL/GenBank/DDBJ databases">
        <authorList>
            <person name="Alioto T."/>
            <person name="Alioto T."/>
        </authorList>
    </citation>
    <scope>NUCLEOTIDE SEQUENCE [LARGE SCALE GENOMIC DNA]</scope>
</reference>
<comment type="similarity">
    <text evidence="2">Belongs to the SLC41A transporter family.</text>
</comment>
<evidence type="ECO:0000256" key="7">
    <source>
        <dbReference type="ARBA" id="ARBA00023065"/>
    </source>
</evidence>
<keyword evidence="6 9" id="KW-1133">Transmembrane helix</keyword>
<gene>
    <name evidence="11" type="ORF">DGUA_6G015940</name>
</gene>
<evidence type="ECO:0000313" key="11">
    <source>
        <dbReference type="EMBL" id="SPP88117.1"/>
    </source>
</evidence>
<name>A0A3B0K1H4_DROGU</name>
<evidence type="ECO:0000256" key="9">
    <source>
        <dbReference type="SAM" id="Phobius"/>
    </source>
</evidence>
<dbReference type="PANTHER" id="PTHR16228:SF26">
    <property type="entry name" value="SOLUTE CARRIER FAMILY 41 MEMBER 1-LIKE PROTEIN"/>
    <property type="match status" value="1"/>
</dbReference>
<dbReference type="PANTHER" id="PTHR16228">
    <property type="entry name" value="DIVALENT CATION TRANSPORTER SOLUTE CARRIER FAMILY 41"/>
    <property type="match status" value="1"/>
</dbReference>
<feature type="transmembrane region" description="Helical" evidence="9">
    <location>
        <begin position="170"/>
        <end position="193"/>
    </location>
</feature>
<evidence type="ECO:0000256" key="4">
    <source>
        <dbReference type="ARBA" id="ARBA00022692"/>
    </source>
</evidence>
<dbReference type="GO" id="GO:0008324">
    <property type="term" value="F:monoatomic cation transmembrane transporter activity"/>
    <property type="evidence" value="ECO:0007669"/>
    <property type="project" value="InterPro"/>
</dbReference>
<dbReference type="InterPro" id="IPR006667">
    <property type="entry name" value="SLC41_membr_dom"/>
</dbReference>
<dbReference type="FunFam" id="1.10.357.20:FF:000001">
    <property type="entry name" value="Solute carrier family 41 member 2"/>
    <property type="match status" value="1"/>
</dbReference>
<evidence type="ECO:0000256" key="2">
    <source>
        <dbReference type="ARBA" id="ARBA00009749"/>
    </source>
</evidence>
<keyword evidence="12" id="KW-1185">Reference proteome</keyword>
<dbReference type="Pfam" id="PF01769">
    <property type="entry name" value="MgtE"/>
    <property type="match status" value="2"/>
</dbReference>
<feature type="domain" description="SLC41A/MgtE integral membrane" evidence="10">
    <location>
        <begin position="90"/>
        <end position="222"/>
    </location>
</feature>
<organism evidence="11 12">
    <name type="scientific">Drosophila guanche</name>
    <name type="common">Fruit fly</name>
    <dbReference type="NCBI Taxonomy" id="7266"/>
    <lineage>
        <taxon>Eukaryota</taxon>
        <taxon>Metazoa</taxon>
        <taxon>Ecdysozoa</taxon>
        <taxon>Arthropoda</taxon>
        <taxon>Hexapoda</taxon>
        <taxon>Insecta</taxon>
        <taxon>Pterygota</taxon>
        <taxon>Neoptera</taxon>
        <taxon>Endopterygota</taxon>
        <taxon>Diptera</taxon>
        <taxon>Brachycera</taxon>
        <taxon>Muscomorpha</taxon>
        <taxon>Ephydroidea</taxon>
        <taxon>Drosophilidae</taxon>
        <taxon>Drosophila</taxon>
        <taxon>Sophophora</taxon>
    </lineage>
</organism>
<evidence type="ECO:0000313" key="12">
    <source>
        <dbReference type="Proteomes" id="UP000268350"/>
    </source>
</evidence>
<feature type="transmembrane region" description="Helical" evidence="9">
    <location>
        <begin position="50"/>
        <end position="74"/>
    </location>
</feature>
<evidence type="ECO:0000259" key="10">
    <source>
        <dbReference type="Pfam" id="PF01769"/>
    </source>
</evidence>
<evidence type="ECO:0000256" key="6">
    <source>
        <dbReference type="ARBA" id="ARBA00022989"/>
    </source>
</evidence>
<feature type="transmembrane region" description="Helical" evidence="9">
    <location>
        <begin position="267"/>
        <end position="289"/>
    </location>
</feature>
<dbReference type="InterPro" id="IPR036739">
    <property type="entry name" value="SLC41_membr_dom_sf"/>
</dbReference>
<feature type="transmembrane region" description="Helical" evidence="9">
    <location>
        <begin position="347"/>
        <end position="376"/>
    </location>
</feature>
<sequence>MLMRIWNVFAVEMATKRENQNVIQSEQQQQPEVEDDSEAAINREPWYSTFIQIVIPFFLAGLGTITAGIMLGNVQHWTVYKQMAELFVLVPVLCGLKGNLDMCVAARFCTHSNLGHMKNKGDIWKIVIGNMALVQVQAIVCSLLLCTFTLTVSSAVAHKLKFDNFSTLTAAALITSSTASMFLDSVLMVTILFSQRYRFNPDYMATPIVASIGDVVTISLLSFSAAYLHEVGKTYMWISVCVMLCYVFILLPLWLIVVLRNIYTRPLLLMSWIPVLGALCISEFGGFVLGSSVEQFGGFAIFSPIINGIGGNLVCVQTSNMGTILYKRSKLGQLPKDTRIFEWPHRVYFYGTVYSHVSRILIILSIPGNLILVYIADYLYKSHVSVGVVFLGSFALTSLLQLLILLWSAHFLVHLLWRHRIDPDSSAIPYLTALGDGLGTGLLAIMFQLLRYADYEYTAKEPWLRFNLNL</sequence>
<proteinExistence type="inferred from homology"/>
<evidence type="ECO:0000256" key="8">
    <source>
        <dbReference type="ARBA" id="ARBA00023136"/>
    </source>
</evidence>
<accession>A0A3B0K1H4</accession>
<feature type="domain" description="SLC41A/MgtE integral membrane" evidence="10">
    <location>
        <begin position="304"/>
        <end position="445"/>
    </location>
</feature>
<feature type="transmembrane region" description="Helical" evidence="9">
    <location>
        <begin position="126"/>
        <end position="150"/>
    </location>
</feature>